<dbReference type="GO" id="GO:0003676">
    <property type="term" value="F:nucleic acid binding"/>
    <property type="evidence" value="ECO:0007669"/>
    <property type="project" value="InterPro"/>
</dbReference>
<accession>A0A914S992</accession>
<dbReference type="SUPFAM" id="SSF54928">
    <property type="entry name" value="RNA-binding domain, RBD"/>
    <property type="match status" value="1"/>
</dbReference>
<feature type="region of interest" description="Disordered" evidence="1">
    <location>
        <begin position="1"/>
        <end position="43"/>
    </location>
</feature>
<reference evidence="3" key="1">
    <citation type="submission" date="2022-11" db="UniProtKB">
        <authorList>
            <consortium name="WormBaseParasite"/>
        </authorList>
    </citation>
    <scope>IDENTIFICATION</scope>
</reference>
<dbReference type="WBParaSite" id="PEQ_0001073601-mRNA-1">
    <property type="protein sequence ID" value="PEQ_0001073601-mRNA-1"/>
    <property type="gene ID" value="PEQ_0001073601"/>
</dbReference>
<evidence type="ECO:0000256" key="1">
    <source>
        <dbReference type="SAM" id="MobiDB-lite"/>
    </source>
</evidence>
<organism evidence="2 3">
    <name type="scientific">Parascaris equorum</name>
    <name type="common">Equine roundworm</name>
    <dbReference type="NCBI Taxonomy" id="6256"/>
    <lineage>
        <taxon>Eukaryota</taxon>
        <taxon>Metazoa</taxon>
        <taxon>Ecdysozoa</taxon>
        <taxon>Nematoda</taxon>
        <taxon>Chromadorea</taxon>
        <taxon>Rhabditida</taxon>
        <taxon>Spirurina</taxon>
        <taxon>Ascaridomorpha</taxon>
        <taxon>Ascaridoidea</taxon>
        <taxon>Ascarididae</taxon>
        <taxon>Parascaris</taxon>
    </lineage>
</organism>
<evidence type="ECO:0000313" key="3">
    <source>
        <dbReference type="WBParaSite" id="PEQ_0001073601-mRNA-1"/>
    </source>
</evidence>
<evidence type="ECO:0000313" key="2">
    <source>
        <dbReference type="Proteomes" id="UP000887564"/>
    </source>
</evidence>
<sequence>MGGDQNPKRKKMMDECEEESGSEDTQGGYHGSGGGQLTAKQKRIEEPMEKSCVDLIVLGISYKATEETVKAYFETFGEVLMFDVSIPVYIYEWFT</sequence>
<dbReference type="AlphaFoldDB" id="A0A914S992"/>
<proteinExistence type="predicted"/>
<keyword evidence="2" id="KW-1185">Reference proteome</keyword>
<dbReference type="InterPro" id="IPR035979">
    <property type="entry name" value="RBD_domain_sf"/>
</dbReference>
<dbReference type="Proteomes" id="UP000887564">
    <property type="component" value="Unplaced"/>
</dbReference>
<name>A0A914S992_PAREQ</name>
<protein>
    <submittedName>
        <fullName evidence="3">RRM domain-containing protein</fullName>
    </submittedName>
</protein>
<dbReference type="Gene3D" id="3.30.70.330">
    <property type="match status" value="1"/>
</dbReference>
<dbReference type="InterPro" id="IPR012677">
    <property type="entry name" value="Nucleotide-bd_a/b_plait_sf"/>
</dbReference>